<evidence type="ECO:0000313" key="3">
    <source>
        <dbReference type="Proteomes" id="UP000257109"/>
    </source>
</evidence>
<comment type="caution">
    <text evidence="2">The sequence shown here is derived from an EMBL/GenBank/DDBJ whole genome shotgun (WGS) entry which is preliminary data.</text>
</comment>
<dbReference type="AlphaFoldDB" id="A0A371HUJ8"/>
<organism evidence="2 3">
    <name type="scientific">Mucuna pruriens</name>
    <name type="common">Velvet bean</name>
    <name type="synonym">Dolichos pruriens</name>
    <dbReference type="NCBI Taxonomy" id="157652"/>
    <lineage>
        <taxon>Eukaryota</taxon>
        <taxon>Viridiplantae</taxon>
        <taxon>Streptophyta</taxon>
        <taxon>Embryophyta</taxon>
        <taxon>Tracheophyta</taxon>
        <taxon>Spermatophyta</taxon>
        <taxon>Magnoliopsida</taxon>
        <taxon>eudicotyledons</taxon>
        <taxon>Gunneridae</taxon>
        <taxon>Pentapetalae</taxon>
        <taxon>rosids</taxon>
        <taxon>fabids</taxon>
        <taxon>Fabales</taxon>
        <taxon>Fabaceae</taxon>
        <taxon>Papilionoideae</taxon>
        <taxon>50 kb inversion clade</taxon>
        <taxon>NPAAA clade</taxon>
        <taxon>indigoferoid/millettioid clade</taxon>
        <taxon>Phaseoleae</taxon>
        <taxon>Mucuna</taxon>
    </lineage>
</organism>
<keyword evidence="3" id="KW-1185">Reference proteome</keyword>
<protein>
    <submittedName>
        <fullName evidence="2">Uncharacterized protein</fullName>
    </submittedName>
</protein>
<evidence type="ECO:0000256" key="1">
    <source>
        <dbReference type="SAM" id="MobiDB-lite"/>
    </source>
</evidence>
<proteinExistence type="predicted"/>
<reference evidence="2" key="1">
    <citation type="submission" date="2018-05" db="EMBL/GenBank/DDBJ databases">
        <title>Draft genome of Mucuna pruriens seed.</title>
        <authorList>
            <person name="Nnadi N.E."/>
            <person name="Vos R."/>
            <person name="Hasami M.H."/>
            <person name="Devisetty U.K."/>
            <person name="Aguiy J.C."/>
        </authorList>
    </citation>
    <scope>NUCLEOTIDE SEQUENCE [LARGE SCALE GENOMIC DNA]</scope>
    <source>
        <strain evidence="2">JCA_2017</strain>
    </source>
</reference>
<dbReference type="Proteomes" id="UP000257109">
    <property type="component" value="Unassembled WGS sequence"/>
</dbReference>
<dbReference type="OrthoDB" id="1934635at2759"/>
<dbReference type="EMBL" id="QJKJ01001683">
    <property type="protein sequence ID" value="RDY06469.1"/>
    <property type="molecule type" value="Genomic_DNA"/>
</dbReference>
<sequence>MKLRREKEKEQKDKKEKKIREKKERRMWWQGSACKGKEGSEEGVVGTKGTTIFMLESFQDVFFNDIPWGLPPIRGIEHQIDFTMGVTLPN</sequence>
<feature type="non-terminal residue" evidence="2">
    <location>
        <position position="1"/>
    </location>
</feature>
<gene>
    <name evidence="2" type="ORF">CR513_09551</name>
</gene>
<name>A0A371HUJ8_MUCPR</name>
<accession>A0A371HUJ8</accession>
<feature type="region of interest" description="Disordered" evidence="1">
    <location>
        <begin position="1"/>
        <end position="24"/>
    </location>
</feature>
<evidence type="ECO:0000313" key="2">
    <source>
        <dbReference type="EMBL" id="RDY06469.1"/>
    </source>
</evidence>